<evidence type="ECO:0000313" key="2">
    <source>
        <dbReference type="Proteomes" id="UP001270362"/>
    </source>
</evidence>
<keyword evidence="2" id="KW-1185">Reference proteome</keyword>
<dbReference type="EMBL" id="JAULSO010000006">
    <property type="protein sequence ID" value="KAK3681654.1"/>
    <property type="molecule type" value="Genomic_DNA"/>
</dbReference>
<evidence type="ECO:0000313" key="1">
    <source>
        <dbReference type="EMBL" id="KAK3681654.1"/>
    </source>
</evidence>
<organism evidence="1 2">
    <name type="scientific">Podospora appendiculata</name>
    <dbReference type="NCBI Taxonomy" id="314037"/>
    <lineage>
        <taxon>Eukaryota</taxon>
        <taxon>Fungi</taxon>
        <taxon>Dikarya</taxon>
        <taxon>Ascomycota</taxon>
        <taxon>Pezizomycotina</taxon>
        <taxon>Sordariomycetes</taxon>
        <taxon>Sordariomycetidae</taxon>
        <taxon>Sordariales</taxon>
        <taxon>Podosporaceae</taxon>
        <taxon>Podospora</taxon>
    </lineage>
</organism>
<reference evidence="1" key="1">
    <citation type="journal article" date="2023" name="Mol. Phylogenet. Evol.">
        <title>Genome-scale phylogeny and comparative genomics of the fungal order Sordariales.</title>
        <authorList>
            <person name="Hensen N."/>
            <person name="Bonometti L."/>
            <person name="Westerberg I."/>
            <person name="Brannstrom I.O."/>
            <person name="Guillou S."/>
            <person name="Cros-Aarteil S."/>
            <person name="Calhoun S."/>
            <person name="Haridas S."/>
            <person name="Kuo A."/>
            <person name="Mondo S."/>
            <person name="Pangilinan J."/>
            <person name="Riley R."/>
            <person name="LaButti K."/>
            <person name="Andreopoulos B."/>
            <person name="Lipzen A."/>
            <person name="Chen C."/>
            <person name="Yan M."/>
            <person name="Daum C."/>
            <person name="Ng V."/>
            <person name="Clum A."/>
            <person name="Steindorff A."/>
            <person name="Ohm R.A."/>
            <person name="Martin F."/>
            <person name="Silar P."/>
            <person name="Natvig D.O."/>
            <person name="Lalanne C."/>
            <person name="Gautier V."/>
            <person name="Ament-Velasquez S.L."/>
            <person name="Kruys A."/>
            <person name="Hutchinson M.I."/>
            <person name="Powell A.J."/>
            <person name="Barry K."/>
            <person name="Miller A.N."/>
            <person name="Grigoriev I.V."/>
            <person name="Debuchy R."/>
            <person name="Gladieux P."/>
            <person name="Hiltunen Thoren M."/>
            <person name="Johannesson H."/>
        </authorList>
    </citation>
    <scope>NUCLEOTIDE SEQUENCE</scope>
    <source>
        <strain evidence="1">CBS 314.62</strain>
    </source>
</reference>
<reference evidence="1" key="2">
    <citation type="submission" date="2023-06" db="EMBL/GenBank/DDBJ databases">
        <authorList>
            <consortium name="Lawrence Berkeley National Laboratory"/>
            <person name="Haridas S."/>
            <person name="Hensen N."/>
            <person name="Bonometti L."/>
            <person name="Westerberg I."/>
            <person name="Brannstrom I.O."/>
            <person name="Guillou S."/>
            <person name="Cros-Aarteil S."/>
            <person name="Calhoun S."/>
            <person name="Kuo A."/>
            <person name="Mondo S."/>
            <person name="Pangilinan J."/>
            <person name="Riley R."/>
            <person name="Labutti K."/>
            <person name="Andreopoulos B."/>
            <person name="Lipzen A."/>
            <person name="Chen C."/>
            <person name="Yanf M."/>
            <person name="Daum C."/>
            <person name="Ng V."/>
            <person name="Clum A."/>
            <person name="Steindorff A."/>
            <person name="Ohm R."/>
            <person name="Martin F."/>
            <person name="Silar P."/>
            <person name="Natvig D."/>
            <person name="Lalanne C."/>
            <person name="Gautier V."/>
            <person name="Ament-Velasquez S.L."/>
            <person name="Kruys A."/>
            <person name="Hutchinson M.I."/>
            <person name="Powell A.J."/>
            <person name="Barry K."/>
            <person name="Miller A.N."/>
            <person name="Grigoriev I.V."/>
            <person name="Debuchy R."/>
            <person name="Gladieux P."/>
            <person name="Thoren M.H."/>
            <person name="Johannesson H."/>
        </authorList>
    </citation>
    <scope>NUCLEOTIDE SEQUENCE</scope>
    <source>
        <strain evidence="1">CBS 314.62</strain>
    </source>
</reference>
<dbReference type="AlphaFoldDB" id="A0AAE0X047"/>
<protein>
    <submittedName>
        <fullName evidence="1">Uncharacterized protein</fullName>
    </submittedName>
</protein>
<comment type="caution">
    <text evidence="1">The sequence shown here is derived from an EMBL/GenBank/DDBJ whole genome shotgun (WGS) entry which is preliminary data.</text>
</comment>
<accession>A0AAE0X047</accession>
<dbReference type="Proteomes" id="UP001270362">
    <property type="component" value="Unassembled WGS sequence"/>
</dbReference>
<sequence length="225" mass="24688">MDPLTALGAVSGAVQPLDASVKFSSMAYGFIKSLKHMYCVAVQRSPSSVAHHRALTPDSIIQIARQFSDDLQLLRRHLPSDLSPSLTAKVKFVIDKKSTRELVQRLEQRKTAATLALEFIGRLNDISLRDEVLSLHGKFDGLATNHTALAQNLEQRSEALTSLVSAQSQSLNSLAAAGRLSIAINNPGLLGRIPSPFRKKLVVFSQQVIAQNFHRQERRVTEKGA</sequence>
<gene>
    <name evidence="1" type="ORF">B0T22DRAFT_485134</name>
</gene>
<proteinExistence type="predicted"/>
<name>A0AAE0X047_9PEZI</name>